<comment type="caution">
    <text evidence="2">The sequence shown here is derived from an EMBL/GenBank/DDBJ whole genome shotgun (WGS) entry which is preliminary data.</text>
</comment>
<accession>A0A645HXS3</accession>
<organism evidence="2">
    <name type="scientific">bioreactor metagenome</name>
    <dbReference type="NCBI Taxonomy" id="1076179"/>
    <lineage>
        <taxon>unclassified sequences</taxon>
        <taxon>metagenomes</taxon>
        <taxon>ecological metagenomes</taxon>
    </lineage>
</organism>
<proteinExistence type="predicted"/>
<gene>
    <name evidence="2" type="ORF">SDC9_191358</name>
</gene>
<keyword evidence="1" id="KW-0472">Membrane</keyword>
<dbReference type="AlphaFoldDB" id="A0A645HXS3"/>
<keyword evidence="1" id="KW-1133">Transmembrane helix</keyword>
<evidence type="ECO:0000256" key="1">
    <source>
        <dbReference type="SAM" id="Phobius"/>
    </source>
</evidence>
<evidence type="ECO:0000313" key="2">
    <source>
        <dbReference type="EMBL" id="MPN43797.1"/>
    </source>
</evidence>
<feature type="transmembrane region" description="Helical" evidence="1">
    <location>
        <begin position="86"/>
        <end position="109"/>
    </location>
</feature>
<feature type="transmembrane region" description="Helical" evidence="1">
    <location>
        <begin position="41"/>
        <end position="65"/>
    </location>
</feature>
<sequence length="127" mass="13404">MVKDADGITSAGISEANANTSVPQREIASSVLSLAFVLKSAYTFFMSVPAAIICVAMVAAIIMVAMAKIMPAKIGLDNSRTTHANAVLPLSSDALLTWYAIMPIIPVIMQMGAPMTYPTRHPPRAAL</sequence>
<protein>
    <submittedName>
        <fullName evidence="2">Uncharacterized protein</fullName>
    </submittedName>
</protein>
<name>A0A645HXS3_9ZZZZ</name>
<keyword evidence="1" id="KW-0812">Transmembrane</keyword>
<dbReference type="EMBL" id="VSSQ01102423">
    <property type="protein sequence ID" value="MPN43797.1"/>
    <property type="molecule type" value="Genomic_DNA"/>
</dbReference>
<reference evidence="2" key="1">
    <citation type="submission" date="2019-08" db="EMBL/GenBank/DDBJ databases">
        <authorList>
            <person name="Kucharzyk K."/>
            <person name="Murdoch R.W."/>
            <person name="Higgins S."/>
            <person name="Loffler F."/>
        </authorList>
    </citation>
    <scope>NUCLEOTIDE SEQUENCE</scope>
</reference>